<keyword evidence="1" id="KW-0805">Transcription regulation</keyword>
<sequence>MDQTSLADLFSLTTEIRRKNALIMSLKLKKFDITHEQWFVLRTITNTDFSTQKVIADLTNKGKSTLTRILDQLEQKNLIERHVNDEDRRSIVLVETNKGKTIVQQILPVEEEIRTRIRNGISEDEIIHLNNMFKKFLDNIEEIIREET</sequence>
<dbReference type="GO" id="GO:0006950">
    <property type="term" value="P:response to stress"/>
    <property type="evidence" value="ECO:0007669"/>
    <property type="project" value="TreeGrafter"/>
</dbReference>
<dbReference type="Gene3D" id="1.10.10.10">
    <property type="entry name" value="Winged helix-like DNA-binding domain superfamily/Winged helix DNA-binding domain"/>
    <property type="match status" value="1"/>
</dbReference>
<evidence type="ECO:0000313" key="5">
    <source>
        <dbReference type="EMBL" id="AEG18175.1"/>
    </source>
</evidence>
<organism evidence="5 6">
    <name type="scientific">Methanobacterium paludis (strain DSM 25820 / JCM 18151 / SWAN1)</name>
    <dbReference type="NCBI Taxonomy" id="868131"/>
    <lineage>
        <taxon>Archaea</taxon>
        <taxon>Methanobacteriati</taxon>
        <taxon>Methanobacteriota</taxon>
        <taxon>Methanomada group</taxon>
        <taxon>Methanobacteria</taxon>
        <taxon>Methanobacteriales</taxon>
        <taxon>Methanobacteriaceae</taxon>
        <taxon>Methanobacterium</taxon>
    </lineage>
</organism>
<proteinExistence type="predicted"/>
<feature type="domain" description="HTH marR-type" evidence="4">
    <location>
        <begin position="3"/>
        <end position="138"/>
    </location>
</feature>
<dbReference type="SUPFAM" id="SSF46785">
    <property type="entry name" value="Winged helix' DNA-binding domain"/>
    <property type="match status" value="1"/>
</dbReference>
<dbReference type="InterPro" id="IPR036390">
    <property type="entry name" value="WH_DNA-bd_sf"/>
</dbReference>
<dbReference type="RefSeq" id="WP_013825677.1">
    <property type="nucleotide sequence ID" value="NC_015574.1"/>
</dbReference>
<dbReference type="AlphaFoldDB" id="F6D567"/>
<dbReference type="PANTHER" id="PTHR33164:SF64">
    <property type="entry name" value="TRANSCRIPTIONAL REGULATOR SLYA"/>
    <property type="match status" value="1"/>
</dbReference>
<keyword evidence="3" id="KW-0804">Transcription</keyword>
<dbReference type="PROSITE" id="PS50995">
    <property type="entry name" value="HTH_MARR_2"/>
    <property type="match status" value="1"/>
</dbReference>
<dbReference type="EMBL" id="CP002772">
    <property type="protein sequence ID" value="AEG18175.1"/>
    <property type="molecule type" value="Genomic_DNA"/>
</dbReference>
<dbReference type="Pfam" id="PF01047">
    <property type="entry name" value="MarR"/>
    <property type="match status" value="1"/>
</dbReference>
<dbReference type="KEGG" id="mew:MSWAN_1157"/>
<dbReference type="STRING" id="868131.MSWAN_1157"/>
<evidence type="ECO:0000256" key="2">
    <source>
        <dbReference type="ARBA" id="ARBA00023125"/>
    </source>
</evidence>
<name>F6D567_METPW</name>
<protein>
    <submittedName>
        <fullName evidence="5">Transcriptional regulator, MarR family</fullName>
    </submittedName>
</protein>
<dbReference type="InterPro" id="IPR036388">
    <property type="entry name" value="WH-like_DNA-bd_sf"/>
</dbReference>
<dbReference type="eggNOG" id="arCOG03177">
    <property type="taxonomic scope" value="Archaea"/>
</dbReference>
<evidence type="ECO:0000313" key="6">
    <source>
        <dbReference type="Proteomes" id="UP000009231"/>
    </source>
</evidence>
<dbReference type="GO" id="GO:0003677">
    <property type="term" value="F:DNA binding"/>
    <property type="evidence" value="ECO:0007669"/>
    <property type="project" value="UniProtKB-KW"/>
</dbReference>
<reference evidence="5 6" key="1">
    <citation type="journal article" date="2014" name="Int. J. Syst. Evol. Microbiol.">
        <title>Methanobacterium paludis sp. nov. and a novel strain of Methanobacterium lacus isolated from northern peatlands.</title>
        <authorList>
            <person name="Cadillo-Quiroz H."/>
            <person name="Brauer S.L."/>
            <person name="Goodson N."/>
            <person name="Yavitt J.B."/>
            <person name="Zinder S.H."/>
        </authorList>
    </citation>
    <scope>NUCLEOTIDE SEQUENCE [LARGE SCALE GENOMIC DNA]</scope>
    <source>
        <strain evidence="6">DSM 25820 / JCM 18151 / SWAN1</strain>
    </source>
</reference>
<dbReference type="InterPro" id="IPR000835">
    <property type="entry name" value="HTH_MarR-typ"/>
</dbReference>
<dbReference type="Proteomes" id="UP000009231">
    <property type="component" value="Chromosome"/>
</dbReference>
<keyword evidence="2" id="KW-0238">DNA-binding</keyword>
<keyword evidence="6" id="KW-1185">Reference proteome</keyword>
<dbReference type="SMART" id="SM00347">
    <property type="entry name" value="HTH_MARR"/>
    <property type="match status" value="1"/>
</dbReference>
<dbReference type="GeneID" id="10668662"/>
<gene>
    <name evidence="5" type="ordered locus">MSWAN_1157</name>
</gene>
<dbReference type="HOGENOM" id="CLU_083287_18_6_2"/>
<dbReference type="PANTHER" id="PTHR33164">
    <property type="entry name" value="TRANSCRIPTIONAL REGULATOR, MARR FAMILY"/>
    <property type="match status" value="1"/>
</dbReference>
<evidence type="ECO:0000256" key="3">
    <source>
        <dbReference type="ARBA" id="ARBA00023163"/>
    </source>
</evidence>
<evidence type="ECO:0000259" key="4">
    <source>
        <dbReference type="PROSITE" id="PS50995"/>
    </source>
</evidence>
<evidence type="ECO:0000256" key="1">
    <source>
        <dbReference type="ARBA" id="ARBA00023015"/>
    </source>
</evidence>
<dbReference type="InterPro" id="IPR039422">
    <property type="entry name" value="MarR/SlyA-like"/>
</dbReference>
<dbReference type="GO" id="GO:0003700">
    <property type="term" value="F:DNA-binding transcription factor activity"/>
    <property type="evidence" value="ECO:0007669"/>
    <property type="project" value="InterPro"/>
</dbReference>
<accession>F6D567</accession>